<dbReference type="AlphaFoldDB" id="A0A917ERD4"/>
<name>A0A917ERD4_9BACI</name>
<reference evidence="2" key="2">
    <citation type="submission" date="2020-09" db="EMBL/GenBank/DDBJ databases">
        <authorList>
            <person name="Sun Q."/>
            <person name="Zhou Y."/>
        </authorList>
    </citation>
    <scope>NUCLEOTIDE SEQUENCE</scope>
    <source>
        <strain evidence="2">CGMCC 1.12698</strain>
    </source>
</reference>
<gene>
    <name evidence="2" type="ORF">GCM10007140_20120</name>
</gene>
<evidence type="ECO:0000256" key="1">
    <source>
        <dbReference type="SAM" id="Phobius"/>
    </source>
</evidence>
<proteinExistence type="predicted"/>
<keyword evidence="1" id="KW-0472">Membrane</keyword>
<keyword evidence="1" id="KW-0812">Transmembrane</keyword>
<organism evidence="2 3">
    <name type="scientific">Priestia taiwanensis</name>
    <dbReference type="NCBI Taxonomy" id="1347902"/>
    <lineage>
        <taxon>Bacteria</taxon>
        <taxon>Bacillati</taxon>
        <taxon>Bacillota</taxon>
        <taxon>Bacilli</taxon>
        <taxon>Bacillales</taxon>
        <taxon>Bacillaceae</taxon>
        <taxon>Priestia</taxon>
    </lineage>
</organism>
<sequence length="62" mass="6966">MDMFMLFKIFLGIVVIALGVFMIRRLRKKGVYGKEKADGYLLGLVALELILLPLLLILLKGS</sequence>
<accession>A0A917ERD4</accession>
<feature type="transmembrane region" description="Helical" evidence="1">
    <location>
        <begin position="6"/>
        <end position="27"/>
    </location>
</feature>
<keyword evidence="3" id="KW-1185">Reference proteome</keyword>
<dbReference type="Proteomes" id="UP000605259">
    <property type="component" value="Unassembled WGS sequence"/>
</dbReference>
<reference evidence="2" key="1">
    <citation type="journal article" date="2014" name="Int. J. Syst. Evol. Microbiol.">
        <title>Complete genome sequence of Corynebacterium casei LMG S-19264T (=DSM 44701T), isolated from a smear-ripened cheese.</title>
        <authorList>
            <consortium name="US DOE Joint Genome Institute (JGI-PGF)"/>
            <person name="Walter F."/>
            <person name="Albersmeier A."/>
            <person name="Kalinowski J."/>
            <person name="Ruckert C."/>
        </authorList>
    </citation>
    <scope>NUCLEOTIDE SEQUENCE</scope>
    <source>
        <strain evidence="2">CGMCC 1.12698</strain>
    </source>
</reference>
<keyword evidence="1" id="KW-1133">Transmembrane helix</keyword>
<comment type="caution">
    <text evidence="2">The sequence shown here is derived from an EMBL/GenBank/DDBJ whole genome shotgun (WGS) entry which is preliminary data.</text>
</comment>
<dbReference type="RefSeq" id="WP_188388229.1">
    <property type="nucleotide sequence ID" value="NZ_BMFK01000001.1"/>
</dbReference>
<dbReference type="EMBL" id="BMFK01000001">
    <property type="protein sequence ID" value="GGE70114.1"/>
    <property type="molecule type" value="Genomic_DNA"/>
</dbReference>
<protein>
    <submittedName>
        <fullName evidence="2">Uncharacterized protein</fullName>
    </submittedName>
</protein>
<evidence type="ECO:0000313" key="3">
    <source>
        <dbReference type="Proteomes" id="UP000605259"/>
    </source>
</evidence>
<evidence type="ECO:0000313" key="2">
    <source>
        <dbReference type="EMBL" id="GGE70114.1"/>
    </source>
</evidence>
<feature type="transmembrane region" description="Helical" evidence="1">
    <location>
        <begin position="39"/>
        <end position="59"/>
    </location>
</feature>